<dbReference type="Proteomes" id="UP000054016">
    <property type="component" value="Unassembled WGS sequence"/>
</dbReference>
<evidence type="ECO:0000256" key="8">
    <source>
        <dbReference type="ARBA" id="ARBA00022741"/>
    </source>
</evidence>
<evidence type="ECO:0000256" key="11">
    <source>
        <dbReference type="ARBA" id="ARBA00022975"/>
    </source>
</evidence>
<comment type="catalytic activity">
    <reaction evidence="13">
        <text>UMP + ATP = UDP + ADP</text>
        <dbReference type="Rhea" id="RHEA:24400"/>
        <dbReference type="ChEBI" id="CHEBI:30616"/>
        <dbReference type="ChEBI" id="CHEBI:57865"/>
        <dbReference type="ChEBI" id="CHEBI:58223"/>
        <dbReference type="ChEBI" id="CHEBI:456216"/>
        <dbReference type="EC" id="2.7.4.22"/>
    </reaction>
</comment>
<dbReference type="UniPathway" id="UPA00159">
    <property type="reaction ID" value="UER00275"/>
</dbReference>
<dbReference type="GO" id="GO:0033862">
    <property type="term" value="F:UMP kinase activity"/>
    <property type="evidence" value="ECO:0007669"/>
    <property type="project" value="UniProtKB-EC"/>
</dbReference>
<evidence type="ECO:0000256" key="4">
    <source>
        <dbReference type="ARBA" id="ARBA00012899"/>
    </source>
</evidence>
<protein>
    <recommendedName>
        <fullName evidence="5">Uridylate kinase</fullName>
        <ecNumber evidence="4">2.7.4.22</ecNumber>
    </recommendedName>
    <alternativeName>
        <fullName evidence="12">Uridine monophosphate kinase</fullName>
    </alternativeName>
</protein>
<dbReference type="InterPro" id="IPR011817">
    <property type="entry name" value="Uridylate_kinase"/>
</dbReference>
<evidence type="ECO:0000313" key="16">
    <source>
        <dbReference type="Proteomes" id="UP000054016"/>
    </source>
</evidence>
<keyword evidence="6" id="KW-0963">Cytoplasm</keyword>
<evidence type="ECO:0000256" key="13">
    <source>
        <dbReference type="ARBA" id="ARBA00047767"/>
    </source>
</evidence>
<evidence type="ECO:0000256" key="7">
    <source>
        <dbReference type="ARBA" id="ARBA00022679"/>
    </source>
</evidence>
<dbReference type="EMBL" id="LFWV01000013">
    <property type="protein sequence ID" value="KON32062.1"/>
    <property type="molecule type" value="Genomic_DNA"/>
</dbReference>
<evidence type="ECO:0000256" key="9">
    <source>
        <dbReference type="ARBA" id="ARBA00022777"/>
    </source>
</evidence>
<comment type="similarity">
    <text evidence="3">Belongs to the UMP kinase family.</text>
</comment>
<dbReference type="NCBIfam" id="TIGR02076">
    <property type="entry name" value="pyrH_arch"/>
    <property type="match status" value="1"/>
</dbReference>
<dbReference type="EC" id="2.7.4.22" evidence="4"/>
<organism evidence="15 16">
    <name type="scientific">miscellaneous Crenarchaeota group-1 archaeon SG8-32-3</name>
    <dbReference type="NCBI Taxonomy" id="1685125"/>
    <lineage>
        <taxon>Archaea</taxon>
        <taxon>Candidatus Bathyarchaeota</taxon>
        <taxon>MCG-1</taxon>
    </lineage>
</organism>
<accession>A0A0M0BTY0</accession>
<evidence type="ECO:0000256" key="1">
    <source>
        <dbReference type="ARBA" id="ARBA00004496"/>
    </source>
</evidence>
<dbReference type="InterPro" id="IPR036393">
    <property type="entry name" value="AceGlu_kinase-like_sf"/>
</dbReference>
<comment type="subcellular location">
    <subcellularLocation>
        <location evidence="1">Cytoplasm</location>
    </subcellularLocation>
</comment>
<comment type="pathway">
    <text evidence="2">Pyrimidine metabolism; CTP biosynthesis via de novo pathway; UDP from UMP (UMPK route): step 1/1.</text>
</comment>
<feature type="domain" description="Aspartate/glutamate/uridylate kinase" evidence="14">
    <location>
        <begin position="1"/>
        <end position="203"/>
    </location>
</feature>
<keyword evidence="11" id="KW-0665">Pyrimidine biosynthesis</keyword>
<evidence type="ECO:0000256" key="2">
    <source>
        <dbReference type="ARBA" id="ARBA00004791"/>
    </source>
</evidence>
<dbReference type="AlphaFoldDB" id="A0A0M0BTY0"/>
<evidence type="ECO:0000256" key="10">
    <source>
        <dbReference type="ARBA" id="ARBA00022840"/>
    </source>
</evidence>
<dbReference type="PIRSF" id="PIRSF005650">
    <property type="entry name" value="Uridylate_kin"/>
    <property type="match status" value="1"/>
</dbReference>
<sequence>MRIVLRMGGSVVASPVNTDLMSKYAEMVQTLKRQGHEVAVVVGGGALAREFIGIAKKLGLEEQVQDEVAISVSRLFAQLFLKTIGEIGCEKVVVALDDAGDCLETGKILVMGGLKPGITTDTVAAFLAERIKADLLIKGTDQDGVYNKDPRKHGDAVKLDNLSFDDLTEVFSESKHKAGIHQVIDPEAIKIMKHNRMKLIVVNGFKPENILAAVNGESVGTVVT</sequence>
<evidence type="ECO:0000256" key="12">
    <source>
        <dbReference type="ARBA" id="ARBA00032092"/>
    </source>
</evidence>
<dbReference type="Gene3D" id="3.40.1160.10">
    <property type="entry name" value="Acetylglutamate kinase-like"/>
    <property type="match status" value="1"/>
</dbReference>
<dbReference type="GO" id="GO:0006225">
    <property type="term" value="P:UDP biosynthetic process"/>
    <property type="evidence" value="ECO:0007669"/>
    <property type="project" value="TreeGrafter"/>
</dbReference>
<reference evidence="16" key="1">
    <citation type="submission" date="2015-06" db="EMBL/GenBank/DDBJ databases">
        <title>New insights into the roles of widespread benthic archaea in carbon and nitrogen cycling.</title>
        <authorList>
            <person name="Lazar C.S."/>
            <person name="Baker B.J."/>
            <person name="Seitz K.W."/>
            <person name="Hyde A.S."/>
            <person name="Dick G.J."/>
            <person name="Hinrichs K.-U."/>
            <person name="Teske A.P."/>
        </authorList>
    </citation>
    <scope>NUCLEOTIDE SEQUENCE [LARGE SCALE GENOMIC DNA]</scope>
</reference>
<keyword evidence="10" id="KW-0067">ATP-binding</keyword>
<evidence type="ECO:0000256" key="6">
    <source>
        <dbReference type="ARBA" id="ARBA00022490"/>
    </source>
</evidence>
<evidence type="ECO:0000256" key="5">
    <source>
        <dbReference type="ARBA" id="ARBA00016403"/>
    </source>
</evidence>
<dbReference type="GO" id="GO:0005524">
    <property type="term" value="F:ATP binding"/>
    <property type="evidence" value="ECO:0007669"/>
    <property type="project" value="UniProtKB-KW"/>
</dbReference>
<dbReference type="Pfam" id="PF00696">
    <property type="entry name" value="AA_kinase"/>
    <property type="match status" value="1"/>
</dbReference>
<dbReference type="PANTHER" id="PTHR42833:SF4">
    <property type="entry name" value="URIDYLATE KINASE PUMPKIN, CHLOROPLASTIC"/>
    <property type="match status" value="1"/>
</dbReference>
<keyword evidence="9" id="KW-0418">Kinase</keyword>
<dbReference type="SUPFAM" id="SSF53633">
    <property type="entry name" value="Carbamate kinase-like"/>
    <property type="match status" value="1"/>
</dbReference>
<evidence type="ECO:0000259" key="14">
    <source>
        <dbReference type="Pfam" id="PF00696"/>
    </source>
</evidence>
<evidence type="ECO:0000313" key="15">
    <source>
        <dbReference type="EMBL" id="KON32062.1"/>
    </source>
</evidence>
<evidence type="ECO:0000256" key="3">
    <source>
        <dbReference type="ARBA" id="ARBA00007614"/>
    </source>
</evidence>
<dbReference type="GO" id="GO:0005737">
    <property type="term" value="C:cytoplasm"/>
    <property type="evidence" value="ECO:0007669"/>
    <property type="project" value="UniProtKB-SubCell"/>
</dbReference>
<dbReference type="InterPro" id="IPR011818">
    <property type="entry name" value="Uridylate_kinase_arch/spir"/>
</dbReference>
<proteinExistence type="inferred from homology"/>
<dbReference type="PANTHER" id="PTHR42833">
    <property type="entry name" value="URIDYLATE KINASE"/>
    <property type="match status" value="1"/>
</dbReference>
<comment type="caution">
    <text evidence="15">The sequence shown here is derived from an EMBL/GenBank/DDBJ whole genome shotgun (WGS) entry which is preliminary data.</text>
</comment>
<keyword evidence="8" id="KW-0547">Nucleotide-binding</keyword>
<dbReference type="GO" id="GO:0044210">
    <property type="term" value="P:'de novo' CTP biosynthetic process"/>
    <property type="evidence" value="ECO:0007669"/>
    <property type="project" value="UniProtKB-UniPathway"/>
</dbReference>
<dbReference type="InterPro" id="IPR001048">
    <property type="entry name" value="Asp/Glu/Uridylate_kinase"/>
</dbReference>
<keyword evidence="7" id="KW-0808">Transferase</keyword>
<gene>
    <name evidence="15" type="ORF">AC478_01435</name>
</gene>
<name>A0A0M0BTY0_9ARCH</name>